<gene>
    <name evidence="1" type="ORF">HDK90DRAFT_473313</name>
</gene>
<evidence type="ECO:0008006" key="3">
    <source>
        <dbReference type="Google" id="ProtNLM"/>
    </source>
</evidence>
<accession>A0ABR1Z3Q7</accession>
<evidence type="ECO:0000313" key="1">
    <source>
        <dbReference type="EMBL" id="KAK8247013.1"/>
    </source>
</evidence>
<sequence>MCVSRWTVVVTTLSTARACSRCHFVAGDFWQSTTLQRTISLEIYAPTLFPLAGLTATQQDFVPINALRPRQLK</sequence>
<organism evidence="1 2">
    <name type="scientific">Phyllosticta capitalensis</name>
    <dbReference type="NCBI Taxonomy" id="121624"/>
    <lineage>
        <taxon>Eukaryota</taxon>
        <taxon>Fungi</taxon>
        <taxon>Dikarya</taxon>
        <taxon>Ascomycota</taxon>
        <taxon>Pezizomycotina</taxon>
        <taxon>Dothideomycetes</taxon>
        <taxon>Dothideomycetes incertae sedis</taxon>
        <taxon>Botryosphaeriales</taxon>
        <taxon>Phyllostictaceae</taxon>
        <taxon>Phyllosticta</taxon>
    </lineage>
</organism>
<reference evidence="1 2" key="1">
    <citation type="submission" date="2024-04" db="EMBL/GenBank/DDBJ databases">
        <title>Phyllosticta paracitricarpa is synonymous to the EU quarantine fungus P. citricarpa based on phylogenomic analyses.</title>
        <authorList>
            <consortium name="Lawrence Berkeley National Laboratory"/>
            <person name="Van Ingen-Buijs V.A."/>
            <person name="Van Westerhoven A.C."/>
            <person name="Haridas S."/>
            <person name="Skiadas P."/>
            <person name="Martin F."/>
            <person name="Groenewald J.Z."/>
            <person name="Crous P.W."/>
            <person name="Seidl M.F."/>
        </authorList>
    </citation>
    <scope>NUCLEOTIDE SEQUENCE [LARGE SCALE GENOMIC DNA]</scope>
    <source>
        <strain evidence="1 2">CBS 123374</strain>
    </source>
</reference>
<protein>
    <recommendedName>
        <fullName evidence="3">Secreted protein</fullName>
    </recommendedName>
</protein>
<dbReference type="Proteomes" id="UP001492380">
    <property type="component" value="Unassembled WGS sequence"/>
</dbReference>
<evidence type="ECO:0000313" key="2">
    <source>
        <dbReference type="Proteomes" id="UP001492380"/>
    </source>
</evidence>
<proteinExistence type="predicted"/>
<name>A0ABR1Z3Q7_9PEZI</name>
<keyword evidence="2" id="KW-1185">Reference proteome</keyword>
<dbReference type="EMBL" id="JBBWRZ010000001">
    <property type="protein sequence ID" value="KAK8247013.1"/>
    <property type="molecule type" value="Genomic_DNA"/>
</dbReference>
<comment type="caution">
    <text evidence="1">The sequence shown here is derived from an EMBL/GenBank/DDBJ whole genome shotgun (WGS) entry which is preliminary data.</text>
</comment>